<dbReference type="PROSITE" id="PS51257">
    <property type="entry name" value="PROKAR_LIPOPROTEIN"/>
    <property type="match status" value="1"/>
</dbReference>
<dbReference type="SUPFAM" id="SSF48452">
    <property type="entry name" value="TPR-like"/>
    <property type="match status" value="5"/>
</dbReference>
<dbReference type="KEGG" id="ttf:THTE_4367"/>
<feature type="repeat" description="TPR" evidence="1">
    <location>
        <begin position="154"/>
        <end position="187"/>
    </location>
</feature>
<dbReference type="Proteomes" id="UP000215086">
    <property type="component" value="Chromosome"/>
</dbReference>
<dbReference type="InterPro" id="IPR019734">
    <property type="entry name" value="TPR_rpt"/>
</dbReference>
<protein>
    <submittedName>
        <fullName evidence="3">TPR-domain containing protein</fullName>
    </submittedName>
</protein>
<dbReference type="Pfam" id="PF14559">
    <property type="entry name" value="TPR_19"/>
    <property type="match status" value="1"/>
</dbReference>
<dbReference type="SMART" id="SM00028">
    <property type="entry name" value="TPR"/>
    <property type="match status" value="19"/>
</dbReference>
<keyword evidence="4" id="KW-1185">Reference proteome</keyword>
<dbReference type="InterPro" id="IPR011990">
    <property type="entry name" value="TPR-like_helical_dom_sf"/>
</dbReference>
<feature type="repeat" description="TPR" evidence="1">
    <location>
        <begin position="595"/>
        <end position="628"/>
    </location>
</feature>
<dbReference type="Pfam" id="PF13432">
    <property type="entry name" value="TPR_16"/>
    <property type="match status" value="8"/>
</dbReference>
<dbReference type="OrthoDB" id="9757961at2"/>
<dbReference type="AlphaFoldDB" id="A0A286RLX5"/>
<gene>
    <name evidence="3" type="ORF">THTE_4367</name>
</gene>
<dbReference type="RefSeq" id="WP_095416621.1">
    <property type="nucleotide sequence ID" value="NZ_CP018477.1"/>
</dbReference>
<feature type="repeat" description="TPR" evidence="1">
    <location>
        <begin position="706"/>
        <end position="739"/>
    </location>
</feature>
<dbReference type="Pfam" id="PF13181">
    <property type="entry name" value="TPR_8"/>
    <property type="match status" value="1"/>
</dbReference>
<evidence type="ECO:0000256" key="1">
    <source>
        <dbReference type="PROSITE-ProRule" id="PRU00339"/>
    </source>
</evidence>
<evidence type="ECO:0000256" key="2">
    <source>
        <dbReference type="SAM" id="SignalP"/>
    </source>
</evidence>
<organism evidence="3 4">
    <name type="scientific">Thermogutta terrifontis</name>
    <dbReference type="NCBI Taxonomy" id="1331910"/>
    <lineage>
        <taxon>Bacteria</taxon>
        <taxon>Pseudomonadati</taxon>
        <taxon>Planctomycetota</taxon>
        <taxon>Planctomycetia</taxon>
        <taxon>Pirellulales</taxon>
        <taxon>Thermoguttaceae</taxon>
        <taxon>Thermogutta</taxon>
    </lineage>
</organism>
<dbReference type="PANTHER" id="PTHR12558:SF13">
    <property type="entry name" value="CELL DIVISION CYCLE PROTEIN 27 HOMOLOG"/>
    <property type="match status" value="1"/>
</dbReference>
<evidence type="ECO:0000313" key="3">
    <source>
        <dbReference type="EMBL" id="ASV76968.1"/>
    </source>
</evidence>
<feature type="chain" id="PRO_5012086618" evidence="2">
    <location>
        <begin position="31"/>
        <end position="1053"/>
    </location>
</feature>
<keyword evidence="2" id="KW-0732">Signal</keyword>
<dbReference type="EMBL" id="CP018477">
    <property type="protein sequence ID" value="ASV76968.1"/>
    <property type="molecule type" value="Genomic_DNA"/>
</dbReference>
<dbReference type="Pfam" id="PF13174">
    <property type="entry name" value="TPR_6"/>
    <property type="match status" value="3"/>
</dbReference>
<dbReference type="PANTHER" id="PTHR12558">
    <property type="entry name" value="CELL DIVISION CYCLE 16,23,27"/>
    <property type="match status" value="1"/>
</dbReference>
<feature type="signal peptide" evidence="2">
    <location>
        <begin position="1"/>
        <end position="30"/>
    </location>
</feature>
<accession>A0A286RLX5</accession>
<dbReference type="PROSITE" id="PS50005">
    <property type="entry name" value="TPR"/>
    <property type="match status" value="4"/>
</dbReference>
<name>A0A286RLX5_9BACT</name>
<feature type="repeat" description="TPR" evidence="1">
    <location>
        <begin position="927"/>
        <end position="960"/>
    </location>
</feature>
<sequence length="1053" mass="118859">MNRGDRRVISSLLGMVLAFACLATVSRLSAEETNAEATRDYNAAAKLHNLSSWDLAAEQWRAFIAKHPADPRVPKALHYLGVCLFNQKQYEAAAQAFQQSIQKGVEENFRELSAVYRGMALFEAARQQKPELYSAARTALEEYLRTYPNGSQRPQAQYYLAETLYFQGQKDQAAQAYRRFLQSFPDDGRVPDVLFALAVCEEELGNRQAALKNYQTFTERYPQHPKVNEALYRIGELQYSAGDFEQAELFFHKAGADSRFADADLAVIRSGDALVQLKRYDEAAQQYASVEKRFPNSPHIARANLGAAKCLYFANRYNEALPLLVRAMQAPDVRAEAIHWAARCHLKLGQPQQVLDLIGPETIKSAAPPWNVTLQLDRADSLYEIPDKREDAVKEYAQAAAMATDAALKGEALYAAAHTALGLGQIGVARQYAEQFRKEISDHVLSPDVEHILAECEFAENHYDSAAQMFDELAKKYPKNPQVGSWRVRQLTALQMAGKHDAVVKLGQTLADAVPQPDDQAAILTLVGASQLELGNPKAAQEALLLALSRSAKGPSADRAMLLLAWAYHKQGRTADARTVVERMIKDFPQSTLLDRAYHALGKYCAALQDYASAESAYRQVLRQFPESSRVPATMCELAQTLLKNNNPTEAEQLLNDLLQKYANHPLAPWARYLLGTLYYEQQQFDRASQMIDQALKGGLTGNERSAALYTQGLILIDRKQYDQAATIFKQILDDNPQYPEVDKVLYQWAWAEKLAGKEKEAIALFQRLIDTAAESPHRPEAEYHVASYLYSQGRYSEAATLYHHCYKSARDPDLIEKSVHRLGWCFFKLGQYENAAQTFAYQKSAYPQGSLVADAIFMEAESLFMQNKFKEALQLYESLSPLESPDYEVLRLLHAGQSAGQIKQPDRALQYYQQVVARFPTTPEAIQAHFETGMIHYERGELDTALRMFEKVLEDAKQVPDETAARAQFMLGEIAMQQKKYDDAVKYFFRVAYGYRLPQWQAAALFEAARCFETLQRPEQAAKLYQELIDNFPESDRIADARTKLQLLQKQQ</sequence>
<evidence type="ECO:0000313" key="4">
    <source>
        <dbReference type="Proteomes" id="UP000215086"/>
    </source>
</evidence>
<reference evidence="3 4" key="1">
    <citation type="journal article" name="Front. Microbiol.">
        <title>Sugar Metabolism of the First Thermophilic Planctomycete Thermogutta terrifontis: Comparative Genomic and Transcriptomic Approaches.</title>
        <authorList>
            <person name="Elcheninov A.G."/>
            <person name="Menzel P."/>
            <person name="Gudbergsdottir S.R."/>
            <person name="Slesarev A.I."/>
            <person name="Kadnikov V.V."/>
            <person name="Krogh A."/>
            <person name="Bonch-Osmolovskaya E.A."/>
            <person name="Peng X."/>
            <person name="Kublanov I.V."/>
        </authorList>
    </citation>
    <scope>NUCLEOTIDE SEQUENCE [LARGE SCALE GENOMIC DNA]</scope>
    <source>
        <strain evidence="3 4">R1</strain>
    </source>
</reference>
<keyword evidence="1" id="KW-0802">TPR repeat</keyword>
<dbReference type="Gene3D" id="1.25.40.10">
    <property type="entry name" value="Tetratricopeptide repeat domain"/>
    <property type="match status" value="9"/>
</dbReference>
<proteinExistence type="predicted"/>